<evidence type="ECO:0000313" key="1">
    <source>
        <dbReference type="EMBL" id="KAI3367488.1"/>
    </source>
</evidence>
<reference evidence="1" key="1">
    <citation type="submission" date="2022-04" db="EMBL/GenBank/DDBJ databases">
        <title>Jade perch genome.</title>
        <authorList>
            <person name="Chao B."/>
        </authorList>
    </citation>
    <scope>NUCLEOTIDE SEQUENCE</scope>
    <source>
        <strain evidence="1">CB-2022</strain>
    </source>
</reference>
<organism evidence="1 2">
    <name type="scientific">Scortum barcoo</name>
    <name type="common">barcoo grunter</name>
    <dbReference type="NCBI Taxonomy" id="214431"/>
    <lineage>
        <taxon>Eukaryota</taxon>
        <taxon>Metazoa</taxon>
        <taxon>Chordata</taxon>
        <taxon>Craniata</taxon>
        <taxon>Vertebrata</taxon>
        <taxon>Euteleostomi</taxon>
        <taxon>Actinopterygii</taxon>
        <taxon>Neopterygii</taxon>
        <taxon>Teleostei</taxon>
        <taxon>Neoteleostei</taxon>
        <taxon>Acanthomorphata</taxon>
        <taxon>Eupercaria</taxon>
        <taxon>Centrarchiformes</taxon>
        <taxon>Terapontoidei</taxon>
        <taxon>Terapontidae</taxon>
        <taxon>Scortum</taxon>
    </lineage>
</organism>
<evidence type="ECO:0000313" key="2">
    <source>
        <dbReference type="Proteomes" id="UP000831701"/>
    </source>
</evidence>
<dbReference type="Proteomes" id="UP000831701">
    <property type="component" value="Chromosome 9"/>
</dbReference>
<accession>A0ACB8WI01</accession>
<gene>
    <name evidence="1" type="ORF">L3Q82_026339</name>
</gene>
<name>A0ACB8WI01_9TELE</name>
<sequence>MAGVRALGVLSKFTSRRYALFTGNSVRTFSVAPAMLARTHVNYEVKGNVAVIRINDPNSKVNTLSIQMQSEMKDVMNEVWANNAVQSAVLISSKPGCFIAGADINMIQACKNAEEVTKLSQEGQKMFELVEKSPKPIVAAINGSCLGGGLEFAIACQYRIATKTKKTVLGTPEVMLGLLPGAGGTQRLPKMVGLPNAFDMMLTGRNIRADKAKKMGLVDQLVDPLGPGLKSPEERTIDYLEEVAIEYAKGIVNKKIPLRKEKGMMQKIQDYVMSFALVRNQIYKTVHGKVMKQSKGLYPAPLKIIECVKTGVEQGPTAGYLAESQNFGQLAKTSESAALIGLYHGQVACKKNRFGVPQKEVKTLAILGAGLMGAGIAQVTVDKGVHTILKDTTLAGLARGEQQVYKGLNDKTKKKNITSFQRDSILSNLTGQVDYSGFEKADMVIEAVFEDIKIKHAVLKEVEAVVPPHCIFASNTSALPIKDIAAASKRPDKVIGMHYFSPVDKMQLLEIITTEQTSKDTTASAVAVGLKQGKVIIVVGDGPGFYTTRCLAPMLAEAVRVLQEGVDPKKLDSLTTGFGFPVGAATLADEVGIDVAAHVAEDLGKAFGSRFGGGNVEVLKTMVDLGFKGRKSGKGCYIYQPGLKVKEVNPDIGEILEKYRMTPNPAVSSDSDVQYRLISRFVNEAVLCLQEGILNNPLEGDIGAVFGLGFPPCLGGPFRFVDTFGADKLVEKMRQFEAVYGNQFTPCQLLLDHAKDSSKKFHNAQRKGVIFFFYIYLWTKMSKSKQCEAVRVVVRCRPLSRREEAAECENVLEIDDKLGQITIRNPKAPPDEPMKVFTFDSVYGGDSRQRDIYDDAVRPLVESVLQGFNGTIFAYGQTGTGKTHTMQGVSNDPEMRGVIPNSFQHIFTQISRTQNQKYLVRSSYLEIYQEEIRDLMCKDNSKKLELKESPDFGVYVKGLSSVVTKNAAEIEHVMNIGNQSRSVGFTNMNERSSRSHAIFVITVECSEVGPDGEDHIRVGKLNMVDLAGSERQSKTGAKGKRLKEAAKINLSLSALGNVISALVDGKSSHVPYRDSKLTRLLQDSLGGNAKTVMIATVGPSHKNFEESLATLRYASRAKNIKNKPRINEDPKDALLREFQEEIARLKAQLEERGMLAKERRRRRNSKRLSKCMVGMEEEALREKDAEVWKALAEEPELKPHMKEGSDVPKVLSCQGGTEKLKHLNENRKSVEDLQWDQDALEKIIEKYKAMESKLLVGGKTIIDHTNEQQKMLELKRQEIAEQIRREREIQQQMMLQDEETLEMRETFSSLQQEVELKTKKLKRLYAKLQQVKAEMRDVIDEHVTTRQELEQTQTELTRELKYKYLLIENFIPPEEKNKIMNRLHFDSEEDQWRLQPVLPSESAPTQVKRRPLSAVGYKRPISQYAQMAVATATGAPCRYQAENVMLLELDMSPPTMFTLNLNGTHLERAFSPRLMRDLLVLEKYPNTPMSHKEILQVIQRERLKEISGTSPLACLNAMLHTNSRGEEGIFYKVPGRMGVYTLKKDISDVAKELSEEGSEESSDNLSDSQSTENSSSAITQEGRRGRWMRRVPSKLQSQPSSPQPRCSSPSVPTSKLISPSQKHSKKALKQALKQQQQRNQRRQGGMPTTSSPRLLLKTIKDMSDNVTTSTDLCHPVVPRKVSQRSGRLSAGQLKRTKCKIDVETPDSILVNTNLRAIINKHTFSVLPSDCQQRLLKLLPEVDRQACMDGLLKVTSSALNNEFFTSAAQSWKERLAEGEFTPELQLRMRQEIEKEKKVEHWKEAFFENYYGENSGLSFEESKELTKADLNQESARPQSPRHQTEPAALASEDRRGIKDSSQTDAAAIAVKNMKPTQEPPKAQPAQRELVSTAEPMKTRRSQYAEDRKLHTAAQPGSTPSVTPEVERQTERAAVDTLPEKEHKDEVREKVELSVKKSLPAKASSELKEDQPVSVVKPAEESGEVVSEPSGPSEPLKRKSVSEMEGELTPEKRPRLSSVSSVSSISSVSPPASSTSSPPTPSPTTNQRVPPLKIPVSRILPVPVSPSQVSPRTPLPSPLGSPGRTGARTLADIKAKAQLARAQRAAAAAASSASKGAVPGPGPGGGSGEQTQPSPSCSPVSPQAPTRLPTPGINSSQTSMPPCCPQDSLGQLSPNQFQSFHTSVTDDKHRGHSTDNTTAGPQKSSNTSSQLTPSSVHILKGQENPPPAGSTSRTSSCIPANNPLVTQLLQGKEVPLEQILPKPLSKVEVKMSNLPCGSKGKMSHSAEHRPDKSHQLNTAGRGGVFPEYARLHRELPNKETQEQILQALMQRKGQQSQPYGGMGPQQPQYKVHQLVHAEGRQDQSRISVGFLGRKRIPRPAMTGHYLLNVSTYGRGPESKRLQQSAIPNTSVSSLKRESTEGEEAAKEEEPARKVFSPASGVKAEQQGCSITKSDEAWSSQHCSNVKTEPGSEDNTAGGDNNSAIATAKDTSPFFQSHRRHLELCNSNQGNSEPYLAQVDPSHQRPPAFQTQRTLDNQESVAASCFGGTISMSLPHTLNHTTAGTGSSTASSEADGGGVHGSVMSFSVTVTTIPAGHSLDHGSQGEPSPEQSFIESSNMEDVQSKCYCRLKAMIMCKGCGAFCHDDCIGPSKLCVSCLVVR</sequence>
<dbReference type="EMBL" id="CM041539">
    <property type="protein sequence ID" value="KAI3367488.1"/>
    <property type="molecule type" value="Genomic_DNA"/>
</dbReference>
<proteinExistence type="predicted"/>
<keyword evidence="2" id="KW-1185">Reference proteome</keyword>
<protein>
    <submittedName>
        <fullName evidence="1">Uncharacterized protein</fullName>
    </submittedName>
</protein>
<comment type="caution">
    <text evidence="1">The sequence shown here is derived from an EMBL/GenBank/DDBJ whole genome shotgun (WGS) entry which is preliminary data.</text>
</comment>